<dbReference type="AlphaFoldDB" id="A0A0S7C1M7"/>
<dbReference type="InterPro" id="IPR028082">
    <property type="entry name" value="Peripla_BP_I"/>
</dbReference>
<dbReference type="PROSITE" id="PS51782">
    <property type="entry name" value="LYSM"/>
    <property type="match status" value="2"/>
</dbReference>
<dbReference type="InterPro" id="IPR018392">
    <property type="entry name" value="LysM"/>
</dbReference>
<dbReference type="Pfam" id="PF01476">
    <property type="entry name" value="LysM"/>
    <property type="match status" value="4"/>
</dbReference>
<dbReference type="CDD" id="cd06268">
    <property type="entry name" value="PBP1_ABC_transporter_LIVBP-like"/>
    <property type="match status" value="1"/>
</dbReference>
<protein>
    <submittedName>
        <fullName evidence="5">ABC-type branched-chain amino acid transport system, periplasmic component</fullName>
    </submittedName>
</protein>
<dbReference type="STRING" id="1678841.TBC1_111175"/>
<dbReference type="CDD" id="cd00118">
    <property type="entry name" value="LysM"/>
    <property type="match status" value="3"/>
</dbReference>
<reference evidence="5" key="1">
    <citation type="journal article" date="2015" name="Genome Announc.">
        <title>Draft Genome Sequence of Bacteroidales Strain TBC1, a Novel Isolate from a Methanogenic Wastewater Treatment System.</title>
        <authorList>
            <person name="Tourlousse D.M."/>
            <person name="Matsuura N."/>
            <person name="Sun L."/>
            <person name="Toyonaga M."/>
            <person name="Kuroda K."/>
            <person name="Ohashi A."/>
            <person name="Cruz R."/>
            <person name="Yamaguchi T."/>
            <person name="Sekiguchi Y."/>
        </authorList>
    </citation>
    <scope>NUCLEOTIDE SEQUENCE [LARGE SCALE GENOMIC DNA]</scope>
    <source>
        <strain evidence="5">TBC1</strain>
    </source>
</reference>
<dbReference type="SUPFAM" id="SSF53822">
    <property type="entry name" value="Periplasmic binding protein-like I"/>
    <property type="match status" value="1"/>
</dbReference>
<dbReference type="OrthoDB" id="2149800at2"/>
<feature type="signal peptide" evidence="3">
    <location>
        <begin position="1"/>
        <end position="22"/>
    </location>
</feature>
<evidence type="ECO:0000259" key="4">
    <source>
        <dbReference type="PROSITE" id="PS51782"/>
    </source>
</evidence>
<dbReference type="RefSeq" id="WP_062039714.1">
    <property type="nucleotide sequence ID" value="NZ_DF968182.1"/>
</dbReference>
<dbReference type="InterPro" id="IPR028081">
    <property type="entry name" value="Leu-bd"/>
</dbReference>
<feature type="chain" id="PRO_5006633506" evidence="3">
    <location>
        <begin position="23"/>
        <end position="687"/>
    </location>
</feature>
<dbReference type="PANTHER" id="PTHR33734">
    <property type="entry name" value="LYSM DOMAIN-CONTAINING GPI-ANCHORED PROTEIN 2"/>
    <property type="match status" value="1"/>
</dbReference>
<dbReference type="PANTHER" id="PTHR33734:SF22">
    <property type="entry name" value="MEMBRANE-BOUND LYTIC MUREIN TRANSGLYCOSYLASE D"/>
    <property type="match status" value="1"/>
</dbReference>
<gene>
    <name evidence="5" type="ORF">TBC1_111175</name>
</gene>
<dbReference type="InterPro" id="IPR036779">
    <property type="entry name" value="LysM_dom_sf"/>
</dbReference>
<dbReference type="Gene3D" id="3.40.50.2300">
    <property type="match status" value="2"/>
</dbReference>
<dbReference type="EMBL" id="DF968182">
    <property type="protein sequence ID" value="GAP43033.1"/>
    <property type="molecule type" value="Genomic_DNA"/>
</dbReference>
<dbReference type="Pfam" id="PF13458">
    <property type="entry name" value="Peripla_BP_6"/>
    <property type="match status" value="1"/>
</dbReference>
<organism evidence="5">
    <name type="scientific">Lentimicrobium saccharophilum</name>
    <dbReference type="NCBI Taxonomy" id="1678841"/>
    <lineage>
        <taxon>Bacteria</taxon>
        <taxon>Pseudomonadati</taxon>
        <taxon>Bacteroidota</taxon>
        <taxon>Bacteroidia</taxon>
        <taxon>Bacteroidales</taxon>
        <taxon>Lentimicrobiaceae</taxon>
        <taxon>Lentimicrobium</taxon>
    </lineage>
</organism>
<dbReference type="Proteomes" id="UP000053091">
    <property type="component" value="Unassembled WGS sequence"/>
</dbReference>
<proteinExistence type="inferred from homology"/>
<dbReference type="SMART" id="SM00257">
    <property type="entry name" value="LysM"/>
    <property type="match status" value="4"/>
</dbReference>
<evidence type="ECO:0000313" key="5">
    <source>
        <dbReference type="EMBL" id="GAP43033.1"/>
    </source>
</evidence>
<keyword evidence="6" id="KW-1185">Reference proteome</keyword>
<sequence>MVLKRTFIRLLFLFCFISGLSAQETGVRRSQVVETYRGKQYYIHFVEQGQTLHAISQAYQITVDDIRKANPDLTEVLRDDQMLMIPVKELQAAPEPVSKTETPADLPVRDIVDGQRSHIVAPKETWYALARQYNLAVKDVIAANPGIDTLRIGMKVIIPEPAQPEARPGLKLYTVSAQETLYGISRAFGITVDELVGLNPVLSNGLQTGQVIYVPDRQPVVQRPAEQSRSRKDGYLEHRVERKETLYSISRRYGVEMSAIINANPGLGGSLKKNEVLLIPLPGSAPAGNVKVKQDSVVLGRAVHAEALPELPAMNCTPSHPVKRTFNLALMVPFALEHADSVYTGDPMSLKLPSEYRSLDFIQFYEGALIAVDDLAAHGMDVRLHVYDADAGEGIIKTRRILSNPEMENMDLIIGPLFARSFELVASFAAKHEIPVINPLSQRSEIIAGNSYVVKSQPSGWSRYNGTAQVLAGRFGDANFVVMRLNDTENASMAGVFTGTLRKLIDDPAGVKEVIYSKGHDAGLIQSMVPGKTNVVLMLTADKALIPALLRRLNDLRDKYQIVVVGLPEWEEMEMDINYLHQLNAHFFTPWFVDYSDPDVIRFISSFRERYIGEPELFRYAYLGYDLTAYFLDALYSFGPGFLKCIPDFTKKGLSSNFRFQQQDGGGYENTSITVYRLTDFRKETVK</sequence>
<feature type="domain" description="LysM" evidence="4">
    <location>
        <begin position="171"/>
        <end position="214"/>
    </location>
</feature>
<evidence type="ECO:0000256" key="2">
    <source>
        <dbReference type="ARBA" id="ARBA00022729"/>
    </source>
</evidence>
<name>A0A0S7C1M7_9BACT</name>
<dbReference type="SUPFAM" id="SSF54106">
    <property type="entry name" value="LysM domain"/>
    <property type="match status" value="4"/>
</dbReference>
<comment type="similarity">
    <text evidence="1">Belongs to the leucine-binding protein family.</text>
</comment>
<feature type="domain" description="LysM" evidence="4">
    <location>
        <begin position="236"/>
        <end position="279"/>
    </location>
</feature>
<evidence type="ECO:0000256" key="3">
    <source>
        <dbReference type="SAM" id="SignalP"/>
    </source>
</evidence>
<evidence type="ECO:0000256" key="1">
    <source>
        <dbReference type="ARBA" id="ARBA00010062"/>
    </source>
</evidence>
<evidence type="ECO:0000313" key="6">
    <source>
        <dbReference type="Proteomes" id="UP000053091"/>
    </source>
</evidence>
<keyword evidence="2 3" id="KW-0732">Signal</keyword>
<accession>A0A0S7C1M7</accession>
<dbReference type="Gene3D" id="3.10.350.10">
    <property type="entry name" value="LysM domain"/>
    <property type="match status" value="4"/>
</dbReference>